<keyword evidence="9" id="KW-1185">Reference proteome</keyword>
<accession>A0A4U5MEM1</accession>
<comment type="caution">
    <text evidence="8">The sequence shown here is derived from an EMBL/GenBank/DDBJ whole genome shotgun (WGS) entry which is preliminary data.</text>
</comment>
<feature type="domain" description="Peptidase A1" evidence="7">
    <location>
        <begin position="33"/>
        <end position="353"/>
    </location>
</feature>
<dbReference type="Proteomes" id="UP000298663">
    <property type="component" value="Unassembled WGS sequence"/>
</dbReference>
<organism evidence="8 9">
    <name type="scientific">Steinernema carpocapsae</name>
    <name type="common">Entomopathogenic nematode</name>
    <dbReference type="NCBI Taxonomy" id="34508"/>
    <lineage>
        <taxon>Eukaryota</taxon>
        <taxon>Metazoa</taxon>
        <taxon>Ecdysozoa</taxon>
        <taxon>Nematoda</taxon>
        <taxon>Chromadorea</taxon>
        <taxon>Rhabditida</taxon>
        <taxon>Tylenchina</taxon>
        <taxon>Panagrolaimomorpha</taxon>
        <taxon>Strongyloidoidea</taxon>
        <taxon>Steinernematidae</taxon>
        <taxon>Steinernema</taxon>
    </lineage>
</organism>
<evidence type="ECO:0000256" key="3">
    <source>
        <dbReference type="ARBA" id="ARBA00022750"/>
    </source>
</evidence>
<reference evidence="8 9" key="2">
    <citation type="journal article" date="2019" name="G3 (Bethesda)">
        <title>Hybrid Assembly of the Genome of the Entomopathogenic Nematode Steinernema carpocapsae Identifies the X-Chromosome.</title>
        <authorList>
            <person name="Serra L."/>
            <person name="Macchietto M."/>
            <person name="Macias-Munoz A."/>
            <person name="McGill C.J."/>
            <person name="Rodriguez I.M."/>
            <person name="Rodriguez B."/>
            <person name="Murad R."/>
            <person name="Mortazavi A."/>
        </authorList>
    </citation>
    <scope>NUCLEOTIDE SEQUENCE [LARGE SCALE GENOMIC DNA]</scope>
    <source>
        <strain evidence="8 9">ALL</strain>
    </source>
</reference>
<evidence type="ECO:0000313" key="8">
    <source>
        <dbReference type="EMBL" id="TKR67647.1"/>
    </source>
</evidence>
<dbReference type="GO" id="GO:0004190">
    <property type="term" value="F:aspartic-type endopeptidase activity"/>
    <property type="evidence" value="ECO:0007669"/>
    <property type="project" value="UniProtKB-KW"/>
</dbReference>
<feature type="disulfide bond" evidence="6">
    <location>
        <begin position="276"/>
        <end position="316"/>
    </location>
</feature>
<protein>
    <recommendedName>
        <fullName evidence="7">Peptidase A1 domain-containing protein</fullName>
    </recommendedName>
</protein>
<dbReference type="SUPFAM" id="SSF50630">
    <property type="entry name" value="Acid proteases"/>
    <property type="match status" value="1"/>
</dbReference>
<evidence type="ECO:0000256" key="5">
    <source>
        <dbReference type="PIRSR" id="PIRSR601461-1"/>
    </source>
</evidence>
<dbReference type="STRING" id="34508.A0A4U5MEM1"/>
<dbReference type="GO" id="GO:0005764">
    <property type="term" value="C:lysosome"/>
    <property type="evidence" value="ECO:0007669"/>
    <property type="project" value="TreeGrafter"/>
</dbReference>
<evidence type="ECO:0000256" key="1">
    <source>
        <dbReference type="ARBA" id="ARBA00007447"/>
    </source>
</evidence>
<dbReference type="AlphaFoldDB" id="A0A4U5MEM1"/>
<dbReference type="InterPro" id="IPR021109">
    <property type="entry name" value="Peptidase_aspartic_dom_sf"/>
</dbReference>
<dbReference type="PANTHER" id="PTHR47966">
    <property type="entry name" value="BETA-SITE APP-CLEAVING ENZYME, ISOFORM A-RELATED"/>
    <property type="match status" value="1"/>
</dbReference>
<evidence type="ECO:0000259" key="7">
    <source>
        <dbReference type="PROSITE" id="PS51767"/>
    </source>
</evidence>
<dbReference type="PROSITE" id="PS51767">
    <property type="entry name" value="PEPTIDASE_A1"/>
    <property type="match status" value="1"/>
</dbReference>
<reference evidence="8 9" key="1">
    <citation type="journal article" date="2015" name="Genome Biol.">
        <title>Comparative genomics of Steinernema reveals deeply conserved gene regulatory networks.</title>
        <authorList>
            <person name="Dillman A.R."/>
            <person name="Macchietto M."/>
            <person name="Porter C.F."/>
            <person name="Rogers A."/>
            <person name="Williams B."/>
            <person name="Antoshechkin I."/>
            <person name="Lee M.M."/>
            <person name="Goodwin Z."/>
            <person name="Lu X."/>
            <person name="Lewis E.E."/>
            <person name="Goodrich-Blair H."/>
            <person name="Stock S.P."/>
            <person name="Adams B.J."/>
            <person name="Sternberg P.W."/>
            <person name="Mortazavi A."/>
        </authorList>
    </citation>
    <scope>NUCLEOTIDE SEQUENCE [LARGE SCALE GENOMIC DNA]</scope>
    <source>
        <strain evidence="8 9">ALL</strain>
    </source>
</reference>
<keyword evidence="2" id="KW-0645">Protease</keyword>
<dbReference type="OrthoDB" id="771136at2759"/>
<dbReference type="PANTHER" id="PTHR47966:SF40">
    <property type="entry name" value="ASPARTIC PROTEASE 3"/>
    <property type="match status" value="1"/>
</dbReference>
<feature type="active site" evidence="5">
    <location>
        <position position="51"/>
    </location>
</feature>
<evidence type="ECO:0000313" key="9">
    <source>
        <dbReference type="Proteomes" id="UP000298663"/>
    </source>
</evidence>
<name>A0A4U5MEM1_STECR</name>
<keyword evidence="4" id="KW-0378">Hydrolase</keyword>
<dbReference type="Pfam" id="PF00026">
    <property type="entry name" value="Asp"/>
    <property type="match status" value="1"/>
</dbReference>
<comment type="similarity">
    <text evidence="1">Belongs to the peptidase A1 family.</text>
</comment>
<evidence type="ECO:0000256" key="2">
    <source>
        <dbReference type="ARBA" id="ARBA00022670"/>
    </source>
</evidence>
<dbReference type="PRINTS" id="PR00792">
    <property type="entry name" value="PEPSIN"/>
</dbReference>
<feature type="active site" evidence="5">
    <location>
        <position position="242"/>
    </location>
</feature>
<gene>
    <name evidence="8" type="ORF">L596_023767</name>
</gene>
<evidence type="ECO:0000256" key="4">
    <source>
        <dbReference type="ARBA" id="ARBA00022801"/>
    </source>
</evidence>
<keyword evidence="3" id="KW-0064">Aspartyl protease</keyword>
<dbReference type="GO" id="GO:0006508">
    <property type="term" value="P:proteolysis"/>
    <property type="evidence" value="ECO:0007669"/>
    <property type="project" value="UniProtKB-KW"/>
</dbReference>
<dbReference type="Gene3D" id="2.40.70.10">
    <property type="entry name" value="Acid Proteases"/>
    <property type="match status" value="2"/>
</dbReference>
<proteinExistence type="inferred from homology"/>
<dbReference type="FunFam" id="2.40.70.10:FF:000115">
    <property type="entry name" value="Lysosomal aspartic protease"/>
    <property type="match status" value="1"/>
</dbReference>
<dbReference type="EMBL" id="AZBU02000008">
    <property type="protein sequence ID" value="TKR67647.1"/>
    <property type="molecule type" value="Genomic_DNA"/>
</dbReference>
<dbReference type="InterPro" id="IPR001461">
    <property type="entry name" value="Aspartic_peptidase_A1"/>
</dbReference>
<evidence type="ECO:0000256" key="6">
    <source>
        <dbReference type="PIRSR" id="PIRSR601461-2"/>
    </source>
</evidence>
<sequence>MLAKKNVARRILKTTIQNVFQCRSRAEGAICVPNGKRDFECFRVERRRDGDNGSSNLWVPYKGCPITNLACDFHKKFNCDASTTCTNTHEPFKIQYGSGSMDGEVVNNNVCFGKNRKDWCTDKTQGFACAKDEPGMAFVASKFDGILGMGWDTISVEKLSQPMDQIFANTAEYPEPVFSFWLDRGENGKKGGEMTLCGIDNSHYTGEIAWEKLTKEDYWRLNLGGISIEGQQITGPTSCIVDIGTSLLAGPKYQVEKIQKLIGAFQILPGEYEIDCNKIPNMPNVEFTLGGQTFTLTPKDYVIEMTEMTEMGENACISGFMGIDLSGQCWRCLHRKVLHCLRPWPEARRIRPIRGTASCLNSLHFDSAYSAHFAFRFLRRTCTLRNLSDKQQALLVCYLLFTNLGPSWTFLNESVGHPLLKLR</sequence>
<feature type="disulfide bond" evidence="6">
    <location>
        <begin position="64"/>
        <end position="71"/>
    </location>
</feature>
<dbReference type="InterPro" id="IPR033121">
    <property type="entry name" value="PEPTIDASE_A1"/>
</dbReference>
<keyword evidence="6" id="KW-1015">Disulfide bond</keyword>